<dbReference type="PANTHER" id="PTHR30386">
    <property type="entry name" value="MEMBRANE FUSION SUBUNIT OF EMRAB-TOLC MULTIDRUG EFFLUX PUMP"/>
    <property type="match status" value="1"/>
</dbReference>
<keyword evidence="4" id="KW-1185">Reference proteome</keyword>
<protein>
    <submittedName>
        <fullName evidence="3">HlyD family secretion protein</fullName>
    </submittedName>
</protein>
<proteinExistence type="predicted"/>
<evidence type="ECO:0000313" key="3">
    <source>
        <dbReference type="EMBL" id="TCV91648.1"/>
    </source>
</evidence>
<dbReference type="EMBL" id="SMCS01000010">
    <property type="protein sequence ID" value="TCV91648.1"/>
    <property type="molecule type" value="Genomic_DNA"/>
</dbReference>
<keyword evidence="1" id="KW-0175">Coiled coil</keyword>
<name>A0A4R3YJT7_9GAMM</name>
<accession>A0A4R3YJT7</accession>
<dbReference type="PANTHER" id="PTHR30386:SF28">
    <property type="entry name" value="EXPORTED PROTEIN"/>
    <property type="match status" value="1"/>
</dbReference>
<reference evidence="3 4" key="1">
    <citation type="submission" date="2019-03" db="EMBL/GenBank/DDBJ databases">
        <title>Above-ground endophytic microbial communities from plants in different locations in the United States.</title>
        <authorList>
            <person name="Frank C."/>
        </authorList>
    </citation>
    <scope>NUCLEOTIDE SEQUENCE [LARGE SCALE GENOMIC DNA]</scope>
    <source>
        <strain evidence="3 4">LP_13_YM</strain>
    </source>
</reference>
<dbReference type="InterPro" id="IPR058647">
    <property type="entry name" value="BSH_CzcB-like"/>
</dbReference>
<evidence type="ECO:0000313" key="4">
    <source>
        <dbReference type="Proteomes" id="UP000295645"/>
    </source>
</evidence>
<dbReference type="InterPro" id="IPR050739">
    <property type="entry name" value="MFP"/>
</dbReference>
<evidence type="ECO:0000256" key="1">
    <source>
        <dbReference type="SAM" id="Coils"/>
    </source>
</evidence>
<dbReference type="Gene3D" id="2.40.50.100">
    <property type="match status" value="1"/>
</dbReference>
<dbReference type="Proteomes" id="UP000295645">
    <property type="component" value="Unassembled WGS sequence"/>
</dbReference>
<organism evidence="3 4">
    <name type="scientific">Luteibacter rhizovicinus</name>
    <dbReference type="NCBI Taxonomy" id="242606"/>
    <lineage>
        <taxon>Bacteria</taxon>
        <taxon>Pseudomonadati</taxon>
        <taxon>Pseudomonadota</taxon>
        <taxon>Gammaproteobacteria</taxon>
        <taxon>Lysobacterales</taxon>
        <taxon>Rhodanobacteraceae</taxon>
        <taxon>Luteibacter</taxon>
    </lineage>
</organism>
<feature type="coiled-coil region" evidence="1">
    <location>
        <begin position="99"/>
        <end position="144"/>
    </location>
</feature>
<gene>
    <name evidence="3" type="ORF">EC912_11078</name>
</gene>
<dbReference type="Pfam" id="PF25973">
    <property type="entry name" value="BSH_CzcB"/>
    <property type="match status" value="1"/>
</dbReference>
<feature type="domain" description="CzcB-like barrel-sandwich hybrid" evidence="2">
    <location>
        <begin position="52"/>
        <end position="275"/>
    </location>
</feature>
<sequence>MGTVRMRPPALGWYLFAIALLLPAALAVLLFTGTYTNHAHATGKLVASGGVIAITAPTHGVVSRIRFPSGAHVQKNDALVDISAEHASAAFGDTFAALARSHRERIDVLRKQKTELTIESQRQREGIEKRLALLLAELAEVREETALTRQRAQLAEGLHSRWSALSRRGLVSDVDLLRQKDVALEHAARSKQLRQHELELAGEAKALNAALDETRASERTRGTELDQKIAATTQELAQAELHRDETLRSPVDGTVVDIVARTGQRVATGERLATVLPEGTRLAAEVWLPTRAADAVRTGQSALIRYESTLTHARIAMHGRVVDVAALPSTQPDVSGYRTLIDFETGDAKIKLGMAVTADIAVSRVRLADALFGARP</sequence>
<comment type="caution">
    <text evidence="3">The sequence shown here is derived from an EMBL/GenBank/DDBJ whole genome shotgun (WGS) entry which is preliminary data.</text>
</comment>
<dbReference type="AlphaFoldDB" id="A0A4R3YJT7"/>
<evidence type="ECO:0000259" key="2">
    <source>
        <dbReference type="Pfam" id="PF25973"/>
    </source>
</evidence>